<evidence type="ECO:0000313" key="2">
    <source>
        <dbReference type="Proteomes" id="UP000308768"/>
    </source>
</evidence>
<evidence type="ECO:0000313" key="1">
    <source>
        <dbReference type="EMBL" id="TKA60700.1"/>
    </source>
</evidence>
<dbReference type="PANTHER" id="PTHR42085:SF2">
    <property type="entry name" value="F-BOX DOMAIN-CONTAINING PROTEIN"/>
    <property type="match status" value="1"/>
</dbReference>
<dbReference type="AlphaFoldDB" id="A0A4U0WDC5"/>
<accession>A0A4U0WDC5</accession>
<dbReference type="InterPro" id="IPR038883">
    <property type="entry name" value="AN11006-like"/>
</dbReference>
<gene>
    <name evidence="1" type="ORF">B0A49_09011</name>
</gene>
<keyword evidence="2" id="KW-1185">Reference proteome</keyword>
<reference evidence="1 2" key="1">
    <citation type="submission" date="2017-03" db="EMBL/GenBank/DDBJ databases">
        <title>Genomes of endolithic fungi from Antarctica.</title>
        <authorList>
            <person name="Coleine C."/>
            <person name="Masonjones S."/>
            <person name="Stajich J.E."/>
        </authorList>
    </citation>
    <scope>NUCLEOTIDE SEQUENCE [LARGE SCALE GENOMIC DNA]</scope>
    <source>
        <strain evidence="1 2">CCFEE 5187</strain>
    </source>
</reference>
<dbReference type="EMBL" id="NAJN01001874">
    <property type="protein sequence ID" value="TKA60700.1"/>
    <property type="molecule type" value="Genomic_DNA"/>
</dbReference>
<feature type="non-terminal residue" evidence="1">
    <location>
        <position position="264"/>
    </location>
</feature>
<dbReference type="PANTHER" id="PTHR42085">
    <property type="entry name" value="F-BOX DOMAIN-CONTAINING PROTEIN"/>
    <property type="match status" value="1"/>
</dbReference>
<dbReference type="OrthoDB" id="62952at2759"/>
<name>A0A4U0WDC5_9PEZI</name>
<sequence>MRPKDSDLHLRLDARSSPDGFHAMATEIALHRHAAPALHFRFSDLPGELRNRIYALVVDDPGYLTDPWGRQFRRSSALCAVSRAIRLEFLPFHYATCTLFGLTPAAFAALHTHLAAIGPANSSLVRRLNVTRIFGAPKPAHRSLGDLLTADTHGDGAALAHLGTALRTVYRELAYLYQFLDPLATVSLKVLSWLAPILDAWHGGTSARALKALMKLPPRKIGQRYAARLDELAEASYPGWRVFRGYGAFMDPGFVHTCFFDFAA</sequence>
<dbReference type="Proteomes" id="UP000308768">
    <property type="component" value="Unassembled WGS sequence"/>
</dbReference>
<comment type="caution">
    <text evidence="1">The sequence shown here is derived from an EMBL/GenBank/DDBJ whole genome shotgun (WGS) entry which is preliminary data.</text>
</comment>
<organism evidence="1 2">
    <name type="scientific">Cryomyces minteri</name>
    <dbReference type="NCBI Taxonomy" id="331657"/>
    <lineage>
        <taxon>Eukaryota</taxon>
        <taxon>Fungi</taxon>
        <taxon>Dikarya</taxon>
        <taxon>Ascomycota</taxon>
        <taxon>Pezizomycotina</taxon>
        <taxon>Dothideomycetes</taxon>
        <taxon>Dothideomycetes incertae sedis</taxon>
        <taxon>Cryomyces</taxon>
    </lineage>
</organism>
<proteinExistence type="predicted"/>
<protein>
    <submittedName>
        <fullName evidence="1">Uncharacterized protein</fullName>
    </submittedName>
</protein>